<sequence length="89" mass="10450">MSIIKFLKKNDEKGSANGVRHIPRIRKNLLDGFLKVLMETKVITEGMKPDGLYKLQRSRLFDSTKKMIFYEVQKQTKRDLFKFKVALTT</sequence>
<comment type="caution">
    <text evidence="1">The sequence shown here is derived from an EMBL/GenBank/DDBJ whole genome shotgun (WGS) entry which is preliminary data.</text>
</comment>
<accession>A0A2P5BJG0</accession>
<proteinExistence type="predicted"/>
<dbReference type="Proteomes" id="UP000237105">
    <property type="component" value="Unassembled WGS sequence"/>
</dbReference>
<evidence type="ECO:0000313" key="2">
    <source>
        <dbReference type="Proteomes" id="UP000237105"/>
    </source>
</evidence>
<evidence type="ECO:0000313" key="1">
    <source>
        <dbReference type="EMBL" id="PON48930.1"/>
    </source>
</evidence>
<reference evidence="2" key="1">
    <citation type="submission" date="2016-06" db="EMBL/GenBank/DDBJ databases">
        <title>Parallel loss of symbiosis genes in relatives of nitrogen-fixing non-legume Parasponia.</title>
        <authorList>
            <person name="Van Velzen R."/>
            <person name="Holmer R."/>
            <person name="Bu F."/>
            <person name="Rutten L."/>
            <person name="Van Zeijl A."/>
            <person name="Liu W."/>
            <person name="Santuari L."/>
            <person name="Cao Q."/>
            <person name="Sharma T."/>
            <person name="Shen D."/>
            <person name="Roswanjaya Y."/>
            <person name="Wardhani T."/>
            <person name="Kalhor M.S."/>
            <person name="Jansen J."/>
            <person name="Van den Hoogen J."/>
            <person name="Gungor B."/>
            <person name="Hartog M."/>
            <person name="Hontelez J."/>
            <person name="Verver J."/>
            <person name="Yang W.-C."/>
            <person name="Schijlen E."/>
            <person name="Repin R."/>
            <person name="Schilthuizen M."/>
            <person name="Schranz E."/>
            <person name="Heidstra R."/>
            <person name="Miyata K."/>
            <person name="Fedorova E."/>
            <person name="Kohlen W."/>
            <person name="Bisseling T."/>
            <person name="Smit S."/>
            <person name="Geurts R."/>
        </authorList>
    </citation>
    <scope>NUCLEOTIDE SEQUENCE [LARGE SCALE GENOMIC DNA]</scope>
    <source>
        <strain evidence="2">cv. WU1-14</strain>
    </source>
</reference>
<dbReference type="AlphaFoldDB" id="A0A2P5BJG0"/>
<dbReference type="EMBL" id="JXTB01000269">
    <property type="protein sequence ID" value="PON48930.1"/>
    <property type="molecule type" value="Genomic_DNA"/>
</dbReference>
<protein>
    <submittedName>
        <fullName evidence="1">Uncharacterized protein</fullName>
    </submittedName>
</protein>
<name>A0A2P5BJG0_PARAD</name>
<keyword evidence="2" id="KW-1185">Reference proteome</keyword>
<organism evidence="1 2">
    <name type="scientific">Parasponia andersonii</name>
    <name type="common">Sponia andersonii</name>
    <dbReference type="NCBI Taxonomy" id="3476"/>
    <lineage>
        <taxon>Eukaryota</taxon>
        <taxon>Viridiplantae</taxon>
        <taxon>Streptophyta</taxon>
        <taxon>Embryophyta</taxon>
        <taxon>Tracheophyta</taxon>
        <taxon>Spermatophyta</taxon>
        <taxon>Magnoliopsida</taxon>
        <taxon>eudicotyledons</taxon>
        <taxon>Gunneridae</taxon>
        <taxon>Pentapetalae</taxon>
        <taxon>rosids</taxon>
        <taxon>fabids</taxon>
        <taxon>Rosales</taxon>
        <taxon>Cannabaceae</taxon>
        <taxon>Parasponia</taxon>
    </lineage>
</organism>
<gene>
    <name evidence="1" type="ORF">PanWU01x14_233310</name>
</gene>